<dbReference type="Pfam" id="PF10615">
    <property type="entry name" value="DUF2470"/>
    <property type="match status" value="1"/>
</dbReference>
<feature type="non-terminal residue" evidence="2">
    <location>
        <position position="254"/>
    </location>
</feature>
<dbReference type="AlphaFoldDB" id="A0A8H7Q7E2"/>
<comment type="caution">
    <text evidence="2">The sequence shown here is derived from an EMBL/GenBank/DDBJ whole genome shotgun (WGS) entry which is preliminary data.</text>
</comment>
<dbReference type="InterPro" id="IPR028110">
    <property type="entry name" value="TMEM254"/>
</dbReference>
<accession>A0A8H7Q7E2</accession>
<dbReference type="EMBL" id="JAEPRA010000003">
    <property type="protein sequence ID" value="KAG2187367.1"/>
    <property type="molecule type" value="Genomic_DNA"/>
</dbReference>
<sequence length="254" mass="27765">VCLSFHITEMSQDPIAPHSAGISAYMSVHSATNLAYVKYFAHQDTAVSATFKSINARGFTVEYQLPDGTTKDAFIDFKTPLTKREEIRPVLEGMAKEAEEALGLPSSLSGPPPIAAIAKSVYATATDSYTPPSSEVPLDTFYPCNPGLAVAIVAGMGAVYYFSVSTPEDIKTLPLPVQYFHKIYPHHWYPIIWKAASGIHVAEGVVALGICLRRGWYSPVNVAKWTISTVLFGFGSMKKLMKHGREVRHGIKKD</sequence>
<dbReference type="InterPro" id="IPR019595">
    <property type="entry name" value="DUF2470"/>
</dbReference>
<evidence type="ECO:0000313" key="2">
    <source>
        <dbReference type="EMBL" id="KAG2187367.1"/>
    </source>
</evidence>
<dbReference type="Proteomes" id="UP000612746">
    <property type="component" value="Unassembled WGS sequence"/>
</dbReference>
<evidence type="ECO:0000313" key="3">
    <source>
        <dbReference type="Proteomes" id="UP000612746"/>
    </source>
</evidence>
<dbReference type="Gene3D" id="3.20.180.10">
    <property type="entry name" value="PNP-oxidase-like"/>
    <property type="match status" value="1"/>
</dbReference>
<evidence type="ECO:0000259" key="1">
    <source>
        <dbReference type="Pfam" id="PF10615"/>
    </source>
</evidence>
<organism evidence="2 3">
    <name type="scientific">Umbelopsis vinacea</name>
    <dbReference type="NCBI Taxonomy" id="44442"/>
    <lineage>
        <taxon>Eukaryota</taxon>
        <taxon>Fungi</taxon>
        <taxon>Fungi incertae sedis</taxon>
        <taxon>Mucoromycota</taxon>
        <taxon>Mucoromycotina</taxon>
        <taxon>Umbelopsidomycetes</taxon>
        <taxon>Umbelopsidales</taxon>
        <taxon>Umbelopsidaceae</taxon>
        <taxon>Umbelopsis</taxon>
    </lineage>
</organism>
<proteinExistence type="predicted"/>
<keyword evidence="3" id="KW-1185">Reference proteome</keyword>
<dbReference type="InterPro" id="IPR037119">
    <property type="entry name" value="Haem_oxidase_HugZ-like_sf"/>
</dbReference>
<name>A0A8H7Q7E2_9FUNG</name>
<protein>
    <recommendedName>
        <fullName evidence="1">DUF2470 domain-containing protein</fullName>
    </recommendedName>
</protein>
<dbReference type="Pfam" id="PF14934">
    <property type="entry name" value="TMEM254"/>
    <property type="match status" value="1"/>
</dbReference>
<gene>
    <name evidence="2" type="ORF">INT44_005053</name>
</gene>
<reference evidence="2" key="1">
    <citation type="submission" date="2020-12" db="EMBL/GenBank/DDBJ databases">
        <title>Metabolic potential, ecology and presence of endohyphal bacteria is reflected in genomic diversity of Mucoromycotina.</title>
        <authorList>
            <person name="Muszewska A."/>
            <person name="Okrasinska A."/>
            <person name="Steczkiewicz K."/>
            <person name="Drgas O."/>
            <person name="Orlowska M."/>
            <person name="Perlinska-Lenart U."/>
            <person name="Aleksandrzak-Piekarczyk T."/>
            <person name="Szatraj K."/>
            <person name="Zielenkiewicz U."/>
            <person name="Pilsyk S."/>
            <person name="Malc E."/>
            <person name="Mieczkowski P."/>
            <person name="Kruszewska J.S."/>
            <person name="Biernat P."/>
            <person name="Pawlowska J."/>
        </authorList>
    </citation>
    <scope>NUCLEOTIDE SEQUENCE</scope>
    <source>
        <strain evidence="2">WA0000051536</strain>
    </source>
</reference>
<feature type="domain" description="DUF2470" evidence="1">
    <location>
        <begin position="19"/>
        <end position="94"/>
    </location>
</feature>
<dbReference type="OrthoDB" id="5553410at2759"/>